<dbReference type="InterPro" id="IPR011990">
    <property type="entry name" value="TPR-like_helical_dom_sf"/>
</dbReference>
<proteinExistence type="predicted"/>
<accession>A0A919RNE1</accession>
<dbReference type="InterPro" id="IPR001387">
    <property type="entry name" value="Cro/C1-type_HTH"/>
</dbReference>
<dbReference type="InterPro" id="IPR010982">
    <property type="entry name" value="Lambda_DNA-bd_dom_sf"/>
</dbReference>
<dbReference type="SUPFAM" id="SSF48452">
    <property type="entry name" value="TPR-like"/>
    <property type="match status" value="1"/>
</dbReference>
<keyword evidence="3" id="KW-1185">Reference proteome</keyword>
<gene>
    <name evidence="2" type="ORF">Ssi02_62810</name>
</gene>
<dbReference type="SMART" id="SM00530">
    <property type="entry name" value="HTH_XRE"/>
    <property type="match status" value="1"/>
</dbReference>
<name>A0A919RNE1_9ACTN</name>
<comment type="caution">
    <text evidence="2">The sequence shown here is derived from an EMBL/GenBank/DDBJ whole genome shotgun (WGS) entry which is preliminary data.</text>
</comment>
<evidence type="ECO:0000313" key="3">
    <source>
        <dbReference type="Proteomes" id="UP000606172"/>
    </source>
</evidence>
<dbReference type="Proteomes" id="UP000606172">
    <property type="component" value="Unassembled WGS sequence"/>
</dbReference>
<sequence>MDSRKEIGRRIASARCRRGLSQAVLSGLVGRSESWLSQVERGQRAVDSHTVLNALAEILGLSVDELTARSGGCPSRYRAASCIRQAMMSYDGLSCLIDPRHTEASIESVAWLRHEIRRVNELYQATRYDEAGARLPRLIVAAELGSRHAPAAQREPYQVLRALTYHAATTTLRRVGEAELAWCAADRSLAAAQEAGRPLLAAVSAYRLGHVLIRLRETGKALNLLLDAADALRRTVRGSLPPRIAPVVGALHLAAVTAAATARDHAATADFLKGARRIAEQLGGDRNDFWMAFGMSNVAIHEISAAVEFGDAREAIGKGESLHLDALAAGLVGRRSQVHLDLARAYALQRKDAAAVNMLLEAERLSPELLRYGMRPRELLTQLLKREHRASTPQLRALARRAGVV</sequence>
<evidence type="ECO:0000259" key="1">
    <source>
        <dbReference type="PROSITE" id="PS50943"/>
    </source>
</evidence>
<organism evidence="2 3">
    <name type="scientific">Sinosporangium siamense</name>
    <dbReference type="NCBI Taxonomy" id="1367973"/>
    <lineage>
        <taxon>Bacteria</taxon>
        <taxon>Bacillati</taxon>
        <taxon>Actinomycetota</taxon>
        <taxon>Actinomycetes</taxon>
        <taxon>Streptosporangiales</taxon>
        <taxon>Streptosporangiaceae</taxon>
        <taxon>Sinosporangium</taxon>
    </lineage>
</organism>
<dbReference type="RefSeq" id="WP_239130113.1">
    <property type="nucleotide sequence ID" value="NZ_BOOW01000041.1"/>
</dbReference>
<dbReference type="Gene3D" id="1.10.260.40">
    <property type="entry name" value="lambda repressor-like DNA-binding domains"/>
    <property type="match status" value="1"/>
</dbReference>
<dbReference type="AlphaFoldDB" id="A0A919RNE1"/>
<protein>
    <submittedName>
        <fullName evidence="2">Transcriptional regulator</fullName>
    </submittedName>
</protein>
<dbReference type="EMBL" id="BOOW01000041">
    <property type="protein sequence ID" value="GII96050.1"/>
    <property type="molecule type" value="Genomic_DNA"/>
</dbReference>
<feature type="domain" description="HTH cro/C1-type" evidence="1">
    <location>
        <begin position="11"/>
        <end position="66"/>
    </location>
</feature>
<dbReference type="Pfam" id="PF13560">
    <property type="entry name" value="HTH_31"/>
    <property type="match status" value="1"/>
</dbReference>
<dbReference type="SUPFAM" id="SSF47413">
    <property type="entry name" value="lambda repressor-like DNA-binding domains"/>
    <property type="match status" value="1"/>
</dbReference>
<dbReference type="PROSITE" id="PS50943">
    <property type="entry name" value="HTH_CROC1"/>
    <property type="match status" value="1"/>
</dbReference>
<evidence type="ECO:0000313" key="2">
    <source>
        <dbReference type="EMBL" id="GII96050.1"/>
    </source>
</evidence>
<reference evidence="2" key="1">
    <citation type="submission" date="2021-01" db="EMBL/GenBank/DDBJ databases">
        <title>Whole genome shotgun sequence of Sinosporangium siamense NBRC 109515.</title>
        <authorList>
            <person name="Komaki H."/>
            <person name="Tamura T."/>
        </authorList>
    </citation>
    <scope>NUCLEOTIDE SEQUENCE</scope>
    <source>
        <strain evidence="2">NBRC 109515</strain>
    </source>
</reference>
<dbReference type="GO" id="GO:0003677">
    <property type="term" value="F:DNA binding"/>
    <property type="evidence" value="ECO:0007669"/>
    <property type="project" value="InterPro"/>
</dbReference>
<dbReference type="CDD" id="cd00093">
    <property type="entry name" value="HTH_XRE"/>
    <property type="match status" value="1"/>
</dbReference>